<accession>A0ABV5IWB7</accession>
<dbReference type="Gene3D" id="3.20.20.80">
    <property type="entry name" value="Glycosidases"/>
    <property type="match status" value="1"/>
</dbReference>
<organism evidence="2 3">
    <name type="scientific">Nonomuraea spiralis</name>
    <dbReference type="NCBI Taxonomy" id="46182"/>
    <lineage>
        <taxon>Bacteria</taxon>
        <taxon>Bacillati</taxon>
        <taxon>Actinomycetota</taxon>
        <taxon>Actinomycetes</taxon>
        <taxon>Streptosporangiales</taxon>
        <taxon>Streptosporangiaceae</taxon>
        <taxon>Nonomuraea</taxon>
    </lineage>
</organism>
<evidence type="ECO:0000313" key="2">
    <source>
        <dbReference type="EMBL" id="MFB9208323.1"/>
    </source>
</evidence>
<dbReference type="PANTHER" id="PTHR12631">
    <property type="entry name" value="ALPHA-L-IDURONIDASE"/>
    <property type="match status" value="1"/>
</dbReference>
<reference evidence="2 3" key="1">
    <citation type="submission" date="2024-09" db="EMBL/GenBank/DDBJ databases">
        <authorList>
            <person name="Sun Q."/>
            <person name="Mori K."/>
        </authorList>
    </citation>
    <scope>NUCLEOTIDE SEQUENCE [LARGE SCALE GENOMIC DNA]</scope>
    <source>
        <strain evidence="2 3">CCM 3426</strain>
    </source>
</reference>
<dbReference type="RefSeq" id="WP_189654144.1">
    <property type="nucleotide sequence ID" value="NZ_BMRC01000059.1"/>
</dbReference>
<dbReference type="Proteomes" id="UP001589647">
    <property type="component" value="Unassembled WGS sequence"/>
</dbReference>
<name>A0ABV5IWB7_9ACTN</name>
<evidence type="ECO:0000313" key="3">
    <source>
        <dbReference type="Proteomes" id="UP001589647"/>
    </source>
</evidence>
<dbReference type="InterPro" id="IPR051923">
    <property type="entry name" value="Glycosyl_Hydrolase_39"/>
</dbReference>
<dbReference type="SUPFAM" id="SSF51445">
    <property type="entry name" value="(Trans)glycosidases"/>
    <property type="match status" value="1"/>
</dbReference>
<proteinExistence type="predicted"/>
<sequence length="497" mass="51891">MKRLLVALLLLAASSLTATAEVFTLVVSSPSLVFHVGQGPIQIGSTAASISYRIADEKNTTVRTGVRWMASGTSTVAVNDLGPGYYTLSMHAGAAPHPTDMTTSFAVIEPVPVMGEEAPYGAAVHIGRPGWPVSVLDDARKAGISHIREDAYWNTFETTKGGYTFPAAYTAEIEHAQALGLTPLLIANGASGFYDNGRTPSSPEGVAAFGRFADALMTRYGLRNVEVLNEYNARTFNTSVCGTTPACYLDVLKGVAAAVGPEVDVVGPATIGIGNCAGCFAPTLVALGGLDHADAYSVHPYHYPGGPEWMGGDGDTIAGLRQTVGGAPVYLSEMGWPTDTGHGTTELEQADNLARLYTVAGANGVRRIYWYDLVNDGPDPANAEHNFGMMRQPVADGLVTVTANAPKPALVAQAVTARMLGAKAYSGTDGPAQPARSARYGDTRVLWSTTSATATITASGPFTTTDVYGRTTTRTSPLTLPLGPSPIFARGPITSVT</sequence>
<protein>
    <submittedName>
        <fullName evidence="2">Uncharacterized protein</fullName>
    </submittedName>
</protein>
<dbReference type="InterPro" id="IPR017853">
    <property type="entry name" value="GH"/>
</dbReference>
<evidence type="ECO:0000256" key="1">
    <source>
        <dbReference type="SAM" id="SignalP"/>
    </source>
</evidence>
<gene>
    <name evidence="2" type="ORF">ACFFV7_44585</name>
</gene>
<feature type="chain" id="PRO_5045651355" evidence="1">
    <location>
        <begin position="21"/>
        <end position="497"/>
    </location>
</feature>
<comment type="caution">
    <text evidence="2">The sequence shown here is derived from an EMBL/GenBank/DDBJ whole genome shotgun (WGS) entry which is preliminary data.</text>
</comment>
<keyword evidence="1" id="KW-0732">Signal</keyword>
<dbReference type="EMBL" id="JBHMEI010000076">
    <property type="protein sequence ID" value="MFB9208323.1"/>
    <property type="molecule type" value="Genomic_DNA"/>
</dbReference>
<keyword evidence="3" id="KW-1185">Reference proteome</keyword>
<dbReference type="PANTHER" id="PTHR12631:SF10">
    <property type="entry name" value="BETA-XYLOSIDASE-LIKE PROTEIN-RELATED"/>
    <property type="match status" value="1"/>
</dbReference>
<feature type="signal peptide" evidence="1">
    <location>
        <begin position="1"/>
        <end position="20"/>
    </location>
</feature>